<keyword evidence="1" id="KW-1133">Transmembrane helix</keyword>
<proteinExistence type="predicted"/>
<sequence>MTTLENSSPSESVPERKSGPRAWMIWGGVLTAVVLLVALVFGAVWAWSSLSPEETDSHSQTYPGPVSGIDLEVEVGNVYLTASEGPDLEVEREMVWKGPELDVSEQYRSDGVFEADADCGNPPLSWFRGDKCRIDYELALPPGASAKARTAVADVNADGLDGEIDLRSDVGSIDAQHLSATATSVETSVGDVHLEYDQVLGDIDVTANVGNVVIVVPNDGTTYAVDYQGDVGDDDVNIATDAREQADYTITVEANVGNLEVRYA</sequence>
<dbReference type="InterPro" id="IPR025164">
    <property type="entry name" value="Toastrack_DUF4097"/>
</dbReference>
<evidence type="ECO:0000259" key="2">
    <source>
        <dbReference type="Pfam" id="PF13349"/>
    </source>
</evidence>
<keyword evidence="4" id="KW-1185">Reference proteome</keyword>
<feature type="transmembrane region" description="Helical" evidence="1">
    <location>
        <begin position="23"/>
        <end position="47"/>
    </location>
</feature>
<reference evidence="3 4" key="2">
    <citation type="submission" date="2019-05" db="EMBL/GenBank/DDBJ databases">
        <title>Glycomyces buryatensis sp. nov.</title>
        <authorList>
            <person name="Nikitina E."/>
        </authorList>
    </citation>
    <scope>NUCLEOTIDE SEQUENCE [LARGE SCALE GENOMIC DNA]</scope>
    <source>
        <strain evidence="3 4">18</strain>
    </source>
</reference>
<reference evidence="4" key="1">
    <citation type="submission" date="2019-04" db="EMBL/GenBank/DDBJ databases">
        <title>Nocardioides xinjiangensis sp. nov.</title>
        <authorList>
            <person name="Liu S."/>
        </authorList>
    </citation>
    <scope>NUCLEOTIDE SEQUENCE [LARGE SCALE GENOMIC DNA]</scope>
    <source>
        <strain evidence="4">18</strain>
    </source>
</reference>
<dbReference type="Proteomes" id="UP000308760">
    <property type="component" value="Unassembled WGS sequence"/>
</dbReference>
<dbReference type="AlphaFoldDB" id="A0A4S8QAA6"/>
<protein>
    <submittedName>
        <fullName evidence="3">DUF4097 domain-containing protein</fullName>
    </submittedName>
</protein>
<dbReference type="Pfam" id="PF13349">
    <property type="entry name" value="DUF4097"/>
    <property type="match status" value="1"/>
</dbReference>
<evidence type="ECO:0000256" key="1">
    <source>
        <dbReference type="SAM" id="Phobius"/>
    </source>
</evidence>
<feature type="domain" description="DUF4097" evidence="2">
    <location>
        <begin position="145"/>
        <end position="252"/>
    </location>
</feature>
<gene>
    <name evidence="3" type="ORF">FAB82_16780</name>
</gene>
<organism evidence="3 4">
    <name type="scientific">Glycomyces buryatensis</name>
    <dbReference type="NCBI Taxonomy" id="2570927"/>
    <lineage>
        <taxon>Bacteria</taxon>
        <taxon>Bacillati</taxon>
        <taxon>Actinomycetota</taxon>
        <taxon>Actinomycetes</taxon>
        <taxon>Glycomycetales</taxon>
        <taxon>Glycomycetaceae</taxon>
        <taxon>Glycomyces</taxon>
    </lineage>
</organism>
<dbReference type="RefSeq" id="WP_136535691.1">
    <property type="nucleotide sequence ID" value="NZ_STGY01000062.1"/>
</dbReference>
<evidence type="ECO:0000313" key="4">
    <source>
        <dbReference type="Proteomes" id="UP000308760"/>
    </source>
</evidence>
<comment type="caution">
    <text evidence="3">The sequence shown here is derived from an EMBL/GenBank/DDBJ whole genome shotgun (WGS) entry which is preliminary data.</text>
</comment>
<dbReference type="OrthoDB" id="5187846at2"/>
<accession>A0A4S8QAA6</accession>
<dbReference type="EMBL" id="STGY01000062">
    <property type="protein sequence ID" value="THV39772.1"/>
    <property type="molecule type" value="Genomic_DNA"/>
</dbReference>
<evidence type="ECO:0000313" key="3">
    <source>
        <dbReference type="EMBL" id="THV39772.1"/>
    </source>
</evidence>
<keyword evidence="1" id="KW-0472">Membrane</keyword>
<keyword evidence="1" id="KW-0812">Transmembrane</keyword>
<name>A0A4S8QAA6_9ACTN</name>